<dbReference type="PANTHER" id="PTHR24205">
    <property type="entry name" value="FOUR AND A HALF LIM DOMAINS PROTEIN"/>
    <property type="match status" value="1"/>
</dbReference>
<organism evidence="9">
    <name type="scientific">Dissoconium aciculare CBS 342.82</name>
    <dbReference type="NCBI Taxonomy" id="1314786"/>
    <lineage>
        <taxon>Eukaryota</taxon>
        <taxon>Fungi</taxon>
        <taxon>Dikarya</taxon>
        <taxon>Ascomycota</taxon>
        <taxon>Pezizomycotina</taxon>
        <taxon>Dothideomycetes</taxon>
        <taxon>Dothideomycetidae</taxon>
        <taxon>Mycosphaerellales</taxon>
        <taxon>Dissoconiaceae</taxon>
        <taxon>Dissoconium</taxon>
    </lineage>
</organism>
<feature type="compositionally biased region" description="Polar residues" evidence="6">
    <location>
        <begin position="572"/>
        <end position="591"/>
    </location>
</feature>
<dbReference type="FunFam" id="2.10.110.10:FF:000127">
    <property type="entry name" value="LIM domain protein"/>
    <property type="match status" value="1"/>
</dbReference>
<proteinExistence type="predicted"/>
<accession>A0A6J3MET8</accession>
<feature type="region of interest" description="Disordered" evidence="6">
    <location>
        <begin position="205"/>
        <end position="265"/>
    </location>
</feature>
<dbReference type="Proteomes" id="UP000504637">
    <property type="component" value="Unplaced"/>
</dbReference>
<feature type="compositionally biased region" description="Polar residues" evidence="6">
    <location>
        <begin position="47"/>
        <end position="77"/>
    </location>
</feature>
<keyword evidence="4 5" id="KW-0440">LIM domain</keyword>
<evidence type="ECO:0000256" key="2">
    <source>
        <dbReference type="ARBA" id="ARBA00022737"/>
    </source>
</evidence>
<reference evidence="9" key="1">
    <citation type="submission" date="2020-01" db="EMBL/GenBank/DDBJ databases">
        <authorList>
            <consortium name="DOE Joint Genome Institute"/>
            <person name="Haridas S."/>
            <person name="Albert R."/>
            <person name="Binder M."/>
            <person name="Bloem J."/>
            <person name="Labutti K."/>
            <person name="Salamov A."/>
            <person name="Andreopoulos B."/>
            <person name="Baker S.E."/>
            <person name="Barry K."/>
            <person name="Bills G."/>
            <person name="Bluhm B.H."/>
            <person name="Cannon C."/>
            <person name="Castanera R."/>
            <person name="Culley D.E."/>
            <person name="Daum C."/>
            <person name="Ezra D."/>
            <person name="Gonzalez J.B."/>
            <person name="Henrissat B."/>
            <person name="Kuo A."/>
            <person name="Liang C."/>
            <person name="Lipzen A."/>
            <person name="Lutzoni F."/>
            <person name="Magnuson J."/>
            <person name="Mondo S."/>
            <person name="Nolan M."/>
            <person name="Ohm R."/>
            <person name="Pangilinan J."/>
            <person name="Park H.-J."/>
            <person name="Ramirez L."/>
            <person name="Alfaro M."/>
            <person name="Sun H."/>
            <person name="Tritt A."/>
            <person name="Yoshinaga Y."/>
            <person name="Zwiers L.-H."/>
            <person name="Turgeon B.G."/>
            <person name="Goodwin S.B."/>
            <person name="Spatafora J.W."/>
            <person name="Crous P.W."/>
            <person name="Grigoriev I.V."/>
        </authorList>
    </citation>
    <scope>NUCLEOTIDE SEQUENCE</scope>
    <source>
        <strain evidence="9">CBS 342.82</strain>
    </source>
</reference>
<reference evidence="9" key="2">
    <citation type="submission" date="2020-04" db="EMBL/GenBank/DDBJ databases">
        <authorList>
            <consortium name="NCBI Genome Project"/>
        </authorList>
    </citation>
    <scope>NUCLEOTIDE SEQUENCE</scope>
    <source>
        <strain evidence="9">CBS 342.82</strain>
    </source>
</reference>
<evidence type="ECO:0000256" key="3">
    <source>
        <dbReference type="ARBA" id="ARBA00022833"/>
    </source>
</evidence>
<dbReference type="Gene3D" id="2.10.110.10">
    <property type="entry name" value="Cysteine Rich Protein"/>
    <property type="match status" value="3"/>
</dbReference>
<evidence type="ECO:0000313" key="8">
    <source>
        <dbReference type="Proteomes" id="UP000504637"/>
    </source>
</evidence>
<dbReference type="Pfam" id="PF00412">
    <property type="entry name" value="LIM"/>
    <property type="match status" value="3"/>
</dbReference>
<dbReference type="AlphaFoldDB" id="A0A6J3MET8"/>
<protein>
    <recommendedName>
        <fullName evidence="7">LIM zinc-binding domain-containing protein</fullName>
    </recommendedName>
</protein>
<dbReference type="PROSITE" id="PS50023">
    <property type="entry name" value="LIM_DOMAIN_2"/>
    <property type="match status" value="2"/>
</dbReference>
<evidence type="ECO:0000313" key="9">
    <source>
        <dbReference type="RefSeq" id="XP_033463551.1"/>
    </source>
</evidence>
<name>A0A6J3MET8_9PEZI</name>
<dbReference type="GO" id="GO:0003712">
    <property type="term" value="F:transcription coregulator activity"/>
    <property type="evidence" value="ECO:0007669"/>
    <property type="project" value="TreeGrafter"/>
</dbReference>
<feature type="region of interest" description="Disordered" evidence="6">
    <location>
        <begin position="379"/>
        <end position="523"/>
    </location>
</feature>
<feature type="compositionally biased region" description="Basic and acidic residues" evidence="6">
    <location>
        <begin position="423"/>
        <end position="446"/>
    </location>
</feature>
<dbReference type="InterPro" id="IPR001781">
    <property type="entry name" value="Znf_LIM"/>
</dbReference>
<dbReference type="OrthoDB" id="15567at2759"/>
<keyword evidence="2" id="KW-0677">Repeat</keyword>
<evidence type="ECO:0000259" key="7">
    <source>
        <dbReference type="PROSITE" id="PS50023"/>
    </source>
</evidence>
<feature type="domain" description="LIM zinc-binding" evidence="7">
    <location>
        <begin position="768"/>
        <end position="830"/>
    </location>
</feature>
<feature type="region of interest" description="Disordered" evidence="6">
    <location>
        <begin position="24"/>
        <end position="112"/>
    </location>
</feature>
<feature type="domain" description="LIM zinc-binding" evidence="7">
    <location>
        <begin position="629"/>
        <end position="708"/>
    </location>
</feature>
<dbReference type="GeneID" id="54361833"/>
<feature type="compositionally biased region" description="Low complexity" evidence="6">
    <location>
        <begin position="287"/>
        <end position="296"/>
    </location>
</feature>
<dbReference type="PROSITE" id="PS00478">
    <property type="entry name" value="LIM_DOMAIN_1"/>
    <property type="match status" value="2"/>
</dbReference>
<sequence>MSLRHRDRPVPEPTYMSKEQTVQYLAGLRQSQPSRPSGSRPAPPSKFTRTSRTEISVNGPQPSFDSESTLPPRNSMQIIPPQKLTHRKTESSLVASDQTRKSPFAGRPLARAPSATDCIDNVSIDEHAKVRRTPSMTYIENGMRWMEKQEARSLRRALEDMDLEEERAIHAAAQDEAAQLVWKHRNPDAVYRNVDAVKDYRSHLRKGSYQRSISQSSGSIGGRRSPSDGSIHSASGEETIATKQSVSPGKASAPTEFVSVQKRRSVSGKSYDGLAQAVASDVANGQRRVSSGSRRMMSCEKTPFVNPHDRIWEDPQEDNSTSISSSSLNSSKAEEKAAPHIPAFIRKNPFARVRMQHDRLERANSAPVLPAAAPVYKHDRVEIQRNEPSQSRNPWYMSNEPLPPASSSPGGAAGDETSPKAAATRDGKEIRSDDLRAATSKSRQDYSPKLPRPTLVSDKPGRPIVSFEKPKEVAMQEVRTSSSPTKARADSPRTGEISANRSSFTPSPITRAPPAPRSVGSSCEISSIPRISFPDESTPAIILPPNNSSIASTNYHRSAPPTPSINIEPPSITISDSSVASNRQNAPSPSAQRPPPIALPHHPHSAPAAPDSPKKSSLHYTPSLRQSGVLCTQCALPIAGRILSAAGQRFHPGCFVCHECNTNLECVAFYPEPEQQQRERAADPNTFAADASSLRFYCHLDFHELFSPRCKSCKTPIEGEGIVACGANWHPGHFFCAQCGDSFDQTMPFVEKEGYAWCVGCHANRFSSKCKGCRKPIVEDVVVKALGADWHGGCFCCTECKGEFDDGRYFLRGESQDPVCVRCEERRLKA</sequence>
<dbReference type="SUPFAM" id="SSF57716">
    <property type="entry name" value="Glucocorticoid receptor-like (DNA-binding domain)"/>
    <property type="match status" value="3"/>
</dbReference>
<dbReference type="GO" id="GO:0046872">
    <property type="term" value="F:metal ion binding"/>
    <property type="evidence" value="ECO:0007669"/>
    <property type="project" value="UniProtKB-KW"/>
</dbReference>
<feature type="region of interest" description="Disordered" evidence="6">
    <location>
        <begin position="282"/>
        <end position="341"/>
    </location>
</feature>
<dbReference type="RefSeq" id="XP_033463551.1">
    <property type="nucleotide sequence ID" value="XM_033604033.1"/>
</dbReference>
<evidence type="ECO:0000256" key="1">
    <source>
        <dbReference type="ARBA" id="ARBA00022723"/>
    </source>
</evidence>
<evidence type="ECO:0000256" key="6">
    <source>
        <dbReference type="SAM" id="MobiDB-lite"/>
    </source>
</evidence>
<feature type="compositionally biased region" description="Low complexity" evidence="6">
    <location>
        <begin position="29"/>
        <end position="40"/>
    </location>
</feature>
<feature type="compositionally biased region" description="Low complexity" evidence="6">
    <location>
        <begin position="320"/>
        <end position="331"/>
    </location>
</feature>
<keyword evidence="8" id="KW-1185">Reference proteome</keyword>
<keyword evidence="1 5" id="KW-0479">Metal-binding</keyword>
<gene>
    <name evidence="9" type="ORF">K489DRAFT_376930</name>
</gene>
<feature type="region of interest" description="Disordered" evidence="6">
    <location>
        <begin position="535"/>
        <end position="619"/>
    </location>
</feature>
<feature type="compositionally biased region" description="Polar residues" evidence="6">
    <location>
        <begin position="497"/>
        <end position="508"/>
    </location>
</feature>
<dbReference type="GO" id="GO:0030695">
    <property type="term" value="F:GTPase regulator activity"/>
    <property type="evidence" value="ECO:0007669"/>
    <property type="project" value="UniProtKB-ARBA"/>
</dbReference>
<dbReference type="SMART" id="SM00132">
    <property type="entry name" value="LIM"/>
    <property type="match status" value="3"/>
</dbReference>
<dbReference type="GO" id="GO:0005634">
    <property type="term" value="C:nucleus"/>
    <property type="evidence" value="ECO:0007669"/>
    <property type="project" value="TreeGrafter"/>
</dbReference>
<keyword evidence="3 5" id="KW-0862">Zinc</keyword>
<feature type="compositionally biased region" description="Polar residues" evidence="6">
    <location>
        <begin position="545"/>
        <end position="556"/>
    </location>
</feature>
<dbReference type="FunFam" id="2.10.110.10:FF:000077">
    <property type="entry name" value="LIM domain protein"/>
    <property type="match status" value="1"/>
</dbReference>
<evidence type="ECO:0000256" key="5">
    <source>
        <dbReference type="PROSITE-ProRule" id="PRU00125"/>
    </source>
</evidence>
<feature type="compositionally biased region" description="Low complexity" evidence="6">
    <location>
        <begin position="209"/>
        <end position="231"/>
    </location>
</feature>
<dbReference type="CDD" id="cd08368">
    <property type="entry name" value="LIM"/>
    <property type="match status" value="2"/>
</dbReference>
<evidence type="ECO:0000256" key="4">
    <source>
        <dbReference type="ARBA" id="ARBA00023038"/>
    </source>
</evidence>
<reference evidence="9" key="3">
    <citation type="submission" date="2025-08" db="UniProtKB">
        <authorList>
            <consortium name="RefSeq"/>
        </authorList>
    </citation>
    <scope>IDENTIFICATION</scope>
    <source>
        <strain evidence="9">CBS 342.82</strain>
    </source>
</reference>
<dbReference type="PANTHER" id="PTHR24205:SF16">
    <property type="entry name" value="GH01042P-RELATED"/>
    <property type="match status" value="1"/>
</dbReference>